<proteinExistence type="predicted"/>
<reference evidence="1 2" key="1">
    <citation type="submission" date="2020-04" db="EMBL/GenBank/DDBJ databases">
        <title>Genome sequence for Sphingorhabdus sp. strain M1.</title>
        <authorList>
            <person name="Park S.-J."/>
        </authorList>
    </citation>
    <scope>NUCLEOTIDE SEQUENCE [LARGE SCALE GENOMIC DNA]</scope>
    <source>
        <strain evidence="1 2">JK6</strain>
    </source>
</reference>
<keyword evidence="2" id="KW-1185">Reference proteome</keyword>
<dbReference type="Proteomes" id="UP000501600">
    <property type="component" value="Chromosome"/>
</dbReference>
<protein>
    <recommendedName>
        <fullName evidence="3">Ubiquinone biosynthesis protein Coq4</fullName>
    </recommendedName>
</protein>
<dbReference type="GO" id="GO:0006744">
    <property type="term" value="P:ubiquinone biosynthetic process"/>
    <property type="evidence" value="ECO:0007669"/>
    <property type="project" value="InterPro"/>
</dbReference>
<dbReference type="KEGG" id="phao:HF685_13535"/>
<dbReference type="EMBL" id="CP051217">
    <property type="protein sequence ID" value="QJB70183.1"/>
    <property type="molecule type" value="Genomic_DNA"/>
</dbReference>
<dbReference type="InterPro" id="IPR007715">
    <property type="entry name" value="Coq4"/>
</dbReference>
<dbReference type="Pfam" id="PF05019">
    <property type="entry name" value="Coq4"/>
    <property type="match status" value="1"/>
</dbReference>
<evidence type="ECO:0000313" key="1">
    <source>
        <dbReference type="EMBL" id="QJB70183.1"/>
    </source>
</evidence>
<evidence type="ECO:0000313" key="2">
    <source>
        <dbReference type="Proteomes" id="UP000501600"/>
    </source>
</evidence>
<name>A0A6H2DQC6_9SPHN</name>
<sequence>MDDTPYLARGVQMLGTDSSILISSSKYLNDPRLREWVAKIALKKNGSDYPPAAEMYELINILNDMRDYDRLEALLKEERKDNPLLDSWLAEGYCSDYAIDDLKDCAPGTVGGIYYQAATKGSYEVQIVPNFKPQNQWQYYSLRAGQTHDYEHILTGAGFNYIGELLPYWFRLATIDTHIKNKELAGEMNVMGILGTTRYLIRTVLHYPETWGAALKCIEQGISIGRNSDPFWMAKMEDVWNTPLEEARAQLGVRGAVDLDTEAEGEIWSGLKPK</sequence>
<dbReference type="AlphaFoldDB" id="A0A6H2DQC6"/>
<gene>
    <name evidence="1" type="ORF">HF685_13535</name>
</gene>
<evidence type="ECO:0008006" key="3">
    <source>
        <dbReference type="Google" id="ProtNLM"/>
    </source>
</evidence>
<organism evidence="1 2">
    <name type="scientific">Parasphingorhabdus halotolerans</name>
    <dbReference type="NCBI Taxonomy" id="2725558"/>
    <lineage>
        <taxon>Bacteria</taxon>
        <taxon>Pseudomonadati</taxon>
        <taxon>Pseudomonadota</taxon>
        <taxon>Alphaproteobacteria</taxon>
        <taxon>Sphingomonadales</taxon>
        <taxon>Sphingomonadaceae</taxon>
        <taxon>Parasphingorhabdus</taxon>
    </lineage>
</organism>
<dbReference type="RefSeq" id="WP_168820449.1">
    <property type="nucleotide sequence ID" value="NZ_CP051217.1"/>
</dbReference>
<accession>A0A6H2DQC6</accession>